<feature type="transmembrane region" description="Helical" evidence="7">
    <location>
        <begin position="90"/>
        <end position="116"/>
    </location>
</feature>
<feature type="transmembrane region" description="Helical" evidence="7">
    <location>
        <begin position="385"/>
        <end position="402"/>
    </location>
</feature>
<feature type="transmembrane region" description="Helical" evidence="7">
    <location>
        <begin position="315"/>
        <end position="337"/>
    </location>
</feature>
<evidence type="ECO:0000256" key="1">
    <source>
        <dbReference type="ARBA" id="ARBA00004651"/>
    </source>
</evidence>
<keyword evidence="4 7" id="KW-0812">Transmembrane</keyword>
<dbReference type="InterPro" id="IPR052031">
    <property type="entry name" value="Membrane_Transporter-Flippase"/>
</dbReference>
<dbReference type="PIRSF" id="PIRSF006603">
    <property type="entry name" value="DinF"/>
    <property type="match status" value="1"/>
</dbReference>
<dbReference type="RefSeq" id="WP_216568631.1">
    <property type="nucleotide sequence ID" value="NZ_JAHLOQ010000005.1"/>
</dbReference>
<comment type="subcellular location">
    <subcellularLocation>
        <location evidence="1">Cell membrane</location>
        <topology evidence="1">Multi-pass membrane protein</topology>
    </subcellularLocation>
</comment>
<protein>
    <submittedName>
        <fullName evidence="8">MATE family efflux transporter</fullName>
    </submittedName>
</protein>
<feature type="transmembrane region" description="Helical" evidence="7">
    <location>
        <begin position="169"/>
        <end position="188"/>
    </location>
</feature>
<dbReference type="NCBIfam" id="TIGR00797">
    <property type="entry name" value="matE"/>
    <property type="match status" value="1"/>
</dbReference>
<feature type="transmembrane region" description="Helical" evidence="7">
    <location>
        <begin position="136"/>
        <end position="157"/>
    </location>
</feature>
<organism evidence="8 9">
    <name type="scientific">Intestinibacter bartlettii</name>
    <dbReference type="NCBI Taxonomy" id="261299"/>
    <lineage>
        <taxon>Bacteria</taxon>
        <taxon>Bacillati</taxon>
        <taxon>Bacillota</taxon>
        <taxon>Clostridia</taxon>
        <taxon>Peptostreptococcales</taxon>
        <taxon>Peptostreptococcaceae</taxon>
        <taxon>Intestinibacter</taxon>
    </lineage>
</organism>
<feature type="transmembrane region" description="Helical" evidence="7">
    <location>
        <begin position="250"/>
        <end position="269"/>
    </location>
</feature>
<dbReference type="CDD" id="cd13138">
    <property type="entry name" value="MATE_yoeA_like"/>
    <property type="match status" value="1"/>
</dbReference>
<dbReference type="PANTHER" id="PTHR43549">
    <property type="entry name" value="MULTIDRUG RESISTANCE PROTEIN YPNP-RELATED"/>
    <property type="match status" value="1"/>
</dbReference>
<evidence type="ECO:0000313" key="8">
    <source>
        <dbReference type="EMBL" id="MBU5335496.1"/>
    </source>
</evidence>
<reference evidence="8 9" key="1">
    <citation type="submission" date="2021-06" db="EMBL/GenBank/DDBJ databases">
        <authorList>
            <person name="Sun Q."/>
            <person name="Li D."/>
        </authorList>
    </citation>
    <scope>NUCLEOTIDE SEQUENCE [LARGE SCALE GENOMIC DNA]</scope>
    <source>
        <strain evidence="8 9">N19</strain>
    </source>
</reference>
<proteinExistence type="predicted"/>
<keyword evidence="3" id="KW-1003">Cell membrane</keyword>
<evidence type="ECO:0000256" key="2">
    <source>
        <dbReference type="ARBA" id="ARBA00022448"/>
    </source>
</evidence>
<feature type="transmembrane region" description="Helical" evidence="7">
    <location>
        <begin position="59"/>
        <end position="78"/>
    </location>
</feature>
<accession>A0ABS6DUI8</accession>
<gene>
    <name evidence="8" type="ORF">KQI20_03495</name>
</gene>
<feature type="transmembrane region" description="Helical" evidence="7">
    <location>
        <begin position="12"/>
        <end position="33"/>
    </location>
</feature>
<dbReference type="InterPro" id="IPR002528">
    <property type="entry name" value="MATE_fam"/>
</dbReference>
<evidence type="ECO:0000256" key="6">
    <source>
        <dbReference type="ARBA" id="ARBA00023136"/>
    </source>
</evidence>
<evidence type="ECO:0000313" key="9">
    <source>
        <dbReference type="Proteomes" id="UP001196301"/>
    </source>
</evidence>
<dbReference type="Proteomes" id="UP001196301">
    <property type="component" value="Unassembled WGS sequence"/>
</dbReference>
<comment type="caution">
    <text evidence="8">The sequence shown here is derived from an EMBL/GenBank/DDBJ whole genome shotgun (WGS) entry which is preliminary data.</text>
</comment>
<evidence type="ECO:0000256" key="5">
    <source>
        <dbReference type="ARBA" id="ARBA00022989"/>
    </source>
</evidence>
<feature type="transmembrane region" description="Helical" evidence="7">
    <location>
        <begin position="357"/>
        <end position="378"/>
    </location>
</feature>
<sequence>MSKVSNFTEGKILSPLLKFIIPILAALFLQTMYGAVDLLIVGRFGNAADVSAVSTGSQIMQVITLAITGLTMGITILIGQKLGEGKRKEAGNVVGSGISIFAVIAVITTILFVAFAPSVAKAMQTPAEAFDSTVTYLRICCSGLVFIIAYNVIGGVFRGLGDSKTPLMTVLIACIVNIVADLIFVGMFKMAATGAALATVLAQTVSVVLSLIIITKRGLPFEFDLKSIKFHKGLTSQILKFGAPIALQDLLVQVSFLVILMIGNSMGVIQSAGMGIAEKLVGFIMLMPSAFAQAVSAFVAQNFGARKYDRAKKALLCAVATSLVCGVFMFYLSFFHGNLLSGIFSTDDAVIMASWDYLKAYGIDCLFTAILFCIVGFFNGCGRTTFVMIQGIVGAFLVRIPVSLLMSKVEPVSLFNVGLATPTSTVVQIILCVGYFIFLSKTLFNTNNDENIETEKSNSQITSDCI</sequence>
<feature type="transmembrane region" description="Helical" evidence="7">
    <location>
        <begin position="194"/>
        <end position="214"/>
    </location>
</feature>
<keyword evidence="2" id="KW-0813">Transport</keyword>
<dbReference type="EMBL" id="JAHLOQ010000005">
    <property type="protein sequence ID" value="MBU5335496.1"/>
    <property type="molecule type" value="Genomic_DNA"/>
</dbReference>
<dbReference type="PANTHER" id="PTHR43549:SF3">
    <property type="entry name" value="MULTIDRUG RESISTANCE PROTEIN YPNP-RELATED"/>
    <property type="match status" value="1"/>
</dbReference>
<dbReference type="Pfam" id="PF01554">
    <property type="entry name" value="MatE"/>
    <property type="match status" value="2"/>
</dbReference>
<keyword evidence="9" id="KW-1185">Reference proteome</keyword>
<keyword evidence="6 7" id="KW-0472">Membrane</keyword>
<keyword evidence="5 7" id="KW-1133">Transmembrane helix</keyword>
<evidence type="ECO:0000256" key="4">
    <source>
        <dbReference type="ARBA" id="ARBA00022692"/>
    </source>
</evidence>
<name>A0ABS6DUI8_9FIRM</name>
<feature type="transmembrane region" description="Helical" evidence="7">
    <location>
        <begin position="281"/>
        <end position="303"/>
    </location>
</feature>
<evidence type="ECO:0000256" key="7">
    <source>
        <dbReference type="SAM" id="Phobius"/>
    </source>
</evidence>
<feature type="transmembrane region" description="Helical" evidence="7">
    <location>
        <begin position="414"/>
        <end position="438"/>
    </location>
</feature>
<dbReference type="InterPro" id="IPR048279">
    <property type="entry name" value="MdtK-like"/>
</dbReference>
<evidence type="ECO:0000256" key="3">
    <source>
        <dbReference type="ARBA" id="ARBA00022475"/>
    </source>
</evidence>